<dbReference type="AlphaFoldDB" id="A0A9D1PFW7"/>
<feature type="binding site" evidence="11">
    <location>
        <begin position="33"/>
        <end position="36"/>
    </location>
    <ligand>
        <name>substrate</name>
    </ligand>
</feature>
<feature type="binding site" evidence="11">
    <location>
        <position position="163"/>
    </location>
    <ligand>
        <name>Mg(2+)</name>
        <dbReference type="ChEBI" id="CHEBI:18420"/>
    </ligand>
</feature>
<evidence type="ECO:0000259" key="13">
    <source>
        <dbReference type="Pfam" id="PF00288"/>
    </source>
</evidence>
<dbReference type="Gene3D" id="3.30.70.890">
    <property type="entry name" value="GHMP kinase, C-terminal domain"/>
    <property type="match status" value="1"/>
</dbReference>
<proteinExistence type="inferred from homology"/>
<dbReference type="PRINTS" id="PR00473">
    <property type="entry name" value="GALCTOKINASE"/>
</dbReference>
<feature type="binding site" evidence="11">
    <location>
        <position position="130"/>
    </location>
    <ligand>
        <name>Mg(2+)</name>
        <dbReference type="ChEBI" id="CHEBI:18420"/>
    </ligand>
</feature>
<evidence type="ECO:0000256" key="9">
    <source>
        <dbReference type="ARBA" id="ARBA00023144"/>
    </source>
</evidence>
<keyword evidence="3 11" id="KW-0808">Transferase</keyword>
<evidence type="ECO:0000256" key="4">
    <source>
        <dbReference type="ARBA" id="ARBA00022723"/>
    </source>
</evidence>
<reference evidence="16" key="2">
    <citation type="submission" date="2021-04" db="EMBL/GenBank/DDBJ databases">
        <authorList>
            <person name="Gilroy R."/>
        </authorList>
    </citation>
    <scope>NUCLEOTIDE SEQUENCE</scope>
    <source>
        <strain evidence="16">CHK195-9823</strain>
    </source>
</reference>
<dbReference type="HAMAP" id="MF_00246">
    <property type="entry name" value="Galactokinase"/>
    <property type="match status" value="1"/>
</dbReference>
<keyword evidence="5 11" id="KW-0547">Nucleotide-binding</keyword>
<evidence type="ECO:0000256" key="6">
    <source>
        <dbReference type="ARBA" id="ARBA00022777"/>
    </source>
</evidence>
<feature type="domain" description="GHMP kinase C-terminal" evidence="14">
    <location>
        <begin position="285"/>
        <end position="366"/>
    </location>
</feature>
<evidence type="ECO:0000256" key="10">
    <source>
        <dbReference type="ARBA" id="ARBA00023277"/>
    </source>
</evidence>
<dbReference type="PRINTS" id="PR00959">
    <property type="entry name" value="MEVGALKINASE"/>
</dbReference>
<dbReference type="Pfam" id="PF00288">
    <property type="entry name" value="GHMP_kinases_N"/>
    <property type="match status" value="1"/>
</dbReference>
<evidence type="ECO:0000256" key="11">
    <source>
        <dbReference type="HAMAP-Rule" id="MF_00246"/>
    </source>
</evidence>
<dbReference type="InterPro" id="IPR006203">
    <property type="entry name" value="GHMP_knse_ATP-bd_CS"/>
</dbReference>
<dbReference type="GO" id="GO:0004335">
    <property type="term" value="F:galactokinase activity"/>
    <property type="evidence" value="ECO:0007669"/>
    <property type="project" value="UniProtKB-UniRule"/>
</dbReference>
<keyword evidence="6 11" id="KW-0418">Kinase</keyword>
<evidence type="ECO:0000259" key="15">
    <source>
        <dbReference type="Pfam" id="PF10509"/>
    </source>
</evidence>
<dbReference type="GO" id="GO:0005829">
    <property type="term" value="C:cytosol"/>
    <property type="evidence" value="ECO:0007669"/>
    <property type="project" value="TreeGrafter"/>
</dbReference>
<dbReference type="EMBL" id="DXIQ01000105">
    <property type="protein sequence ID" value="HIV40226.1"/>
    <property type="molecule type" value="Genomic_DNA"/>
</dbReference>
<dbReference type="PANTHER" id="PTHR10457:SF7">
    <property type="entry name" value="GALACTOKINASE-RELATED"/>
    <property type="match status" value="1"/>
</dbReference>
<dbReference type="PROSITE" id="PS00106">
    <property type="entry name" value="GALACTOKINASE"/>
    <property type="match status" value="1"/>
</dbReference>
<reference evidence="16" key="1">
    <citation type="journal article" date="2021" name="PeerJ">
        <title>Extensive microbial diversity within the chicken gut microbiome revealed by metagenomics and culture.</title>
        <authorList>
            <person name="Gilroy R."/>
            <person name="Ravi A."/>
            <person name="Getino M."/>
            <person name="Pursley I."/>
            <person name="Horton D.L."/>
            <person name="Alikhan N.F."/>
            <person name="Baker D."/>
            <person name="Gharbi K."/>
            <person name="Hall N."/>
            <person name="Watson M."/>
            <person name="Adriaenssens E.M."/>
            <person name="Foster-Nyarko E."/>
            <person name="Jarju S."/>
            <person name="Secka A."/>
            <person name="Antonio M."/>
            <person name="Oren A."/>
            <person name="Chaudhuri R.R."/>
            <person name="La Ragione R."/>
            <person name="Hildebrand F."/>
            <person name="Pallen M.J."/>
        </authorList>
    </citation>
    <scope>NUCLEOTIDE SEQUENCE</scope>
    <source>
        <strain evidence="16">CHK195-9823</strain>
    </source>
</reference>
<dbReference type="FunFam" id="3.30.230.10:FF:000017">
    <property type="entry name" value="Galactokinase"/>
    <property type="match status" value="1"/>
</dbReference>
<evidence type="ECO:0000313" key="16">
    <source>
        <dbReference type="EMBL" id="HIV40226.1"/>
    </source>
</evidence>
<comment type="similarity">
    <text evidence="1 11">Belongs to the GHMP kinase family. GalK subfamily.</text>
</comment>
<dbReference type="NCBIfam" id="NF003705">
    <property type="entry name" value="PRK05322.1"/>
    <property type="match status" value="1"/>
</dbReference>
<keyword evidence="7 11" id="KW-0067">ATP-binding</keyword>
<gene>
    <name evidence="11" type="primary">galK</name>
    <name evidence="16" type="ORF">H9747_14735</name>
</gene>
<dbReference type="InterPro" id="IPR019741">
    <property type="entry name" value="Galactokinase_CS"/>
</dbReference>
<comment type="subcellular location">
    <subcellularLocation>
        <location evidence="11">Cytoplasm</location>
    </subcellularLocation>
</comment>
<evidence type="ECO:0000259" key="14">
    <source>
        <dbReference type="Pfam" id="PF08544"/>
    </source>
</evidence>
<feature type="binding site" evidence="11">
    <location>
        <position position="67"/>
    </location>
    <ligand>
        <name>ATP</name>
        <dbReference type="ChEBI" id="CHEBI:30616"/>
    </ligand>
</feature>
<dbReference type="PROSITE" id="PS00627">
    <property type="entry name" value="GHMP_KINASES_ATP"/>
    <property type="match status" value="1"/>
</dbReference>
<dbReference type="Proteomes" id="UP000886814">
    <property type="component" value="Unassembled WGS sequence"/>
</dbReference>
<keyword evidence="2 11" id="KW-0963">Cytoplasm</keyword>
<dbReference type="InterPro" id="IPR013750">
    <property type="entry name" value="GHMP_kinase_C_dom"/>
</dbReference>
<accession>A0A9D1PFW7</accession>
<feature type="binding site" evidence="11">
    <location>
        <position position="225"/>
    </location>
    <ligand>
        <name>substrate</name>
    </ligand>
</feature>
<dbReference type="InterPro" id="IPR006206">
    <property type="entry name" value="Mevalonate/galactokinase"/>
</dbReference>
<comment type="caution">
    <text evidence="16">The sequence shown here is derived from an EMBL/GenBank/DDBJ whole genome shotgun (WGS) entry which is preliminary data.</text>
</comment>
<keyword evidence="10 11" id="KW-0119">Carbohydrate metabolism</keyword>
<dbReference type="InterPro" id="IPR019539">
    <property type="entry name" value="GalKase_N"/>
</dbReference>
<dbReference type="InterPro" id="IPR006204">
    <property type="entry name" value="GHMP_kinase_N_dom"/>
</dbReference>
<evidence type="ECO:0000256" key="3">
    <source>
        <dbReference type="ARBA" id="ARBA00022679"/>
    </source>
</evidence>
<dbReference type="InterPro" id="IPR014721">
    <property type="entry name" value="Ribsml_uS5_D2-typ_fold_subgr"/>
</dbReference>
<feature type="domain" description="Galactokinase N-terminal" evidence="15">
    <location>
        <begin position="7"/>
        <end position="57"/>
    </location>
</feature>
<dbReference type="GO" id="GO:0000287">
    <property type="term" value="F:magnesium ion binding"/>
    <property type="evidence" value="ECO:0007669"/>
    <property type="project" value="UniProtKB-UniRule"/>
</dbReference>
<sequence>MQQQLVKKFQELFGEGGDIRFYFSPGRVNLIGEHTDYNGGHVFPCALTIGTYGVARKRADRKIRLYSENFSKMGVIETSLDDLVYRDSAGWTNYPKGIVWTFQEKGYPVEKGFDMLMYGNIPNGSGLSSSASVELLMGIILKDLFGYEDLTMINLALIGQYGENNFNGMNCGIMDQFAIAMGKKDHAIFLDTQNLQYEYAPIRMDGYKIVIAASNKKRRLTDSKYNERRAECEEALKDIQSVKKIQALGELTEEEFEQVKDAVKDPVCRKRAKHAVYENQRTIQAVKALKNNDLETFGKLMNESHVSLRDDYEVTGKELDTLVEAAWKQDGVIGSRMTGAGFGGCTVSIVKEEAVDAFIKNVGEIYEKEIGYEADFYVVEIGDGTRRIA</sequence>
<dbReference type="EC" id="2.7.1.6" evidence="11 12"/>
<evidence type="ECO:0000256" key="7">
    <source>
        <dbReference type="ARBA" id="ARBA00022840"/>
    </source>
</evidence>
<comment type="function">
    <text evidence="11">Catalyzes the transfer of the gamma-phosphate of ATP to D-galactose to form alpha-D-galactose-1-phosphate (Gal-1-P).</text>
</comment>
<protein>
    <recommendedName>
        <fullName evidence="11 12">Galactokinase</fullName>
        <ecNumber evidence="11 12">2.7.1.6</ecNumber>
    </recommendedName>
    <alternativeName>
        <fullName evidence="11">Galactose kinase</fullName>
    </alternativeName>
</protein>
<dbReference type="SUPFAM" id="SSF54211">
    <property type="entry name" value="Ribosomal protein S5 domain 2-like"/>
    <property type="match status" value="1"/>
</dbReference>
<dbReference type="GO" id="GO:0005524">
    <property type="term" value="F:ATP binding"/>
    <property type="evidence" value="ECO:0007669"/>
    <property type="project" value="UniProtKB-UniRule"/>
</dbReference>
<evidence type="ECO:0000313" key="17">
    <source>
        <dbReference type="Proteomes" id="UP000886814"/>
    </source>
</evidence>
<feature type="binding site" evidence="11">
    <location>
        <begin position="124"/>
        <end position="130"/>
    </location>
    <ligand>
        <name>ATP</name>
        <dbReference type="ChEBI" id="CHEBI:30616"/>
    </ligand>
</feature>
<comment type="pathway">
    <text evidence="11">Carbohydrate metabolism; galactose metabolism.</text>
</comment>
<dbReference type="GO" id="GO:0006012">
    <property type="term" value="P:galactose metabolic process"/>
    <property type="evidence" value="ECO:0007669"/>
    <property type="project" value="UniProtKB-UniRule"/>
</dbReference>
<dbReference type="InterPro" id="IPR036554">
    <property type="entry name" value="GHMP_kinase_C_sf"/>
</dbReference>
<dbReference type="InterPro" id="IPR020568">
    <property type="entry name" value="Ribosomal_Su5_D2-typ_SF"/>
</dbReference>
<keyword evidence="9 11" id="KW-0299">Galactose metabolism</keyword>
<dbReference type="Gene3D" id="3.30.230.10">
    <property type="match status" value="1"/>
</dbReference>
<dbReference type="FunFam" id="3.30.70.890:FF:000001">
    <property type="entry name" value="Galactokinase"/>
    <property type="match status" value="1"/>
</dbReference>
<evidence type="ECO:0000256" key="5">
    <source>
        <dbReference type="ARBA" id="ARBA00022741"/>
    </source>
</evidence>
<evidence type="ECO:0000256" key="12">
    <source>
        <dbReference type="NCBIfam" id="TIGR00131"/>
    </source>
</evidence>
<organism evidence="16 17">
    <name type="scientific">Candidatus Blautia stercorigallinarum</name>
    <dbReference type="NCBI Taxonomy" id="2838501"/>
    <lineage>
        <taxon>Bacteria</taxon>
        <taxon>Bacillati</taxon>
        <taxon>Bacillota</taxon>
        <taxon>Clostridia</taxon>
        <taxon>Lachnospirales</taxon>
        <taxon>Lachnospiraceae</taxon>
        <taxon>Blautia</taxon>
    </lineage>
</organism>
<keyword evidence="4 11" id="KW-0479">Metal-binding</keyword>
<comment type="catalytic activity">
    <reaction evidence="11">
        <text>alpha-D-galactose + ATP = alpha-D-galactose 1-phosphate + ADP + H(+)</text>
        <dbReference type="Rhea" id="RHEA:13553"/>
        <dbReference type="ChEBI" id="CHEBI:15378"/>
        <dbReference type="ChEBI" id="CHEBI:28061"/>
        <dbReference type="ChEBI" id="CHEBI:30616"/>
        <dbReference type="ChEBI" id="CHEBI:58336"/>
        <dbReference type="ChEBI" id="CHEBI:456216"/>
        <dbReference type="EC" id="2.7.1.6"/>
    </reaction>
</comment>
<name>A0A9D1PFW7_9FIRM</name>
<feature type="active site" description="Proton acceptor" evidence="11">
    <location>
        <position position="175"/>
    </location>
</feature>
<feature type="domain" description="GHMP kinase N-terminal" evidence="13">
    <location>
        <begin position="93"/>
        <end position="183"/>
    </location>
</feature>
<feature type="site" description="Transition state stabilizer" evidence="11">
    <location>
        <position position="27"/>
    </location>
</feature>
<dbReference type="PANTHER" id="PTHR10457">
    <property type="entry name" value="MEVALONATE KINASE/GALACTOKINASE"/>
    <property type="match status" value="1"/>
</dbReference>
<evidence type="ECO:0000256" key="2">
    <source>
        <dbReference type="ARBA" id="ARBA00022490"/>
    </source>
</evidence>
<dbReference type="InterPro" id="IPR022963">
    <property type="entry name" value="Galactokinase_bac"/>
</dbReference>
<dbReference type="Pfam" id="PF08544">
    <property type="entry name" value="GHMP_kinases_C"/>
    <property type="match status" value="1"/>
</dbReference>
<dbReference type="InterPro" id="IPR000705">
    <property type="entry name" value="Galactokinase"/>
</dbReference>
<dbReference type="SUPFAM" id="SSF55060">
    <property type="entry name" value="GHMP Kinase, C-terminal domain"/>
    <property type="match status" value="1"/>
</dbReference>
<dbReference type="PIRSF" id="PIRSF000530">
    <property type="entry name" value="Galactokinase"/>
    <property type="match status" value="1"/>
</dbReference>
<evidence type="ECO:0000256" key="1">
    <source>
        <dbReference type="ARBA" id="ARBA00006566"/>
    </source>
</evidence>
<dbReference type="NCBIfam" id="TIGR00131">
    <property type="entry name" value="gal_kin"/>
    <property type="match status" value="1"/>
</dbReference>
<dbReference type="Pfam" id="PF10509">
    <property type="entry name" value="GalKase_gal_bdg"/>
    <property type="match status" value="1"/>
</dbReference>
<evidence type="ECO:0000256" key="8">
    <source>
        <dbReference type="ARBA" id="ARBA00022842"/>
    </source>
</evidence>
<keyword evidence="8 11" id="KW-0460">Magnesium</keyword>